<organism evidence="1 2">
    <name type="scientific">Phascolomyces articulosus</name>
    <dbReference type="NCBI Taxonomy" id="60185"/>
    <lineage>
        <taxon>Eukaryota</taxon>
        <taxon>Fungi</taxon>
        <taxon>Fungi incertae sedis</taxon>
        <taxon>Mucoromycota</taxon>
        <taxon>Mucoromycotina</taxon>
        <taxon>Mucoromycetes</taxon>
        <taxon>Mucorales</taxon>
        <taxon>Lichtheimiaceae</taxon>
        <taxon>Phascolomyces</taxon>
    </lineage>
</organism>
<keyword evidence="2" id="KW-1185">Reference proteome</keyword>
<dbReference type="Gene3D" id="2.40.50.140">
    <property type="entry name" value="Nucleic acid-binding proteins"/>
    <property type="match status" value="1"/>
</dbReference>
<dbReference type="InterPro" id="IPR029146">
    <property type="entry name" value="Ten1_animal_plant"/>
</dbReference>
<reference evidence="1" key="2">
    <citation type="submission" date="2023-02" db="EMBL/GenBank/DDBJ databases">
        <authorList>
            <consortium name="DOE Joint Genome Institute"/>
            <person name="Mondo S.J."/>
            <person name="Chang Y."/>
            <person name="Wang Y."/>
            <person name="Ahrendt S."/>
            <person name="Andreopoulos W."/>
            <person name="Barry K."/>
            <person name="Beard J."/>
            <person name="Benny G.L."/>
            <person name="Blankenship S."/>
            <person name="Bonito G."/>
            <person name="Cuomo C."/>
            <person name="Desiro A."/>
            <person name="Gervers K.A."/>
            <person name="Hundley H."/>
            <person name="Kuo A."/>
            <person name="LaButti K."/>
            <person name="Lang B.F."/>
            <person name="Lipzen A."/>
            <person name="O'Donnell K."/>
            <person name="Pangilinan J."/>
            <person name="Reynolds N."/>
            <person name="Sandor L."/>
            <person name="Smith M.W."/>
            <person name="Tsang A."/>
            <person name="Grigoriev I.V."/>
            <person name="Stajich J.E."/>
            <person name="Spatafora J.W."/>
        </authorList>
    </citation>
    <scope>NUCLEOTIDE SEQUENCE</scope>
    <source>
        <strain evidence="1">RSA 2281</strain>
    </source>
</reference>
<evidence type="ECO:0000313" key="2">
    <source>
        <dbReference type="Proteomes" id="UP001209540"/>
    </source>
</evidence>
<dbReference type="EMBL" id="JAIXMP010000002">
    <property type="protein sequence ID" value="KAI9277101.1"/>
    <property type="molecule type" value="Genomic_DNA"/>
</dbReference>
<protein>
    <submittedName>
        <fullName evidence="1">Telomere-capping, CST complex subunit-domain-containing protein</fullName>
    </submittedName>
</protein>
<dbReference type="Proteomes" id="UP001209540">
    <property type="component" value="Unassembled WGS sequence"/>
</dbReference>
<evidence type="ECO:0000313" key="1">
    <source>
        <dbReference type="EMBL" id="KAI9277101.1"/>
    </source>
</evidence>
<dbReference type="GO" id="GO:0003697">
    <property type="term" value="F:single-stranded DNA binding"/>
    <property type="evidence" value="ECO:0007669"/>
    <property type="project" value="InterPro"/>
</dbReference>
<comment type="caution">
    <text evidence="1">The sequence shown here is derived from an EMBL/GenBank/DDBJ whole genome shotgun (WGS) entry which is preliminary data.</text>
</comment>
<name>A0AAD5KB81_9FUNG</name>
<gene>
    <name evidence="1" type="ORF">BDA99DRAFT_494884</name>
</gene>
<dbReference type="InterPro" id="IPR012340">
    <property type="entry name" value="NA-bd_OB-fold"/>
</dbReference>
<proteinExistence type="predicted"/>
<dbReference type="AlphaFoldDB" id="A0AAD5KB81"/>
<reference evidence="1" key="1">
    <citation type="journal article" date="2022" name="IScience">
        <title>Evolution of zygomycete secretomes and the origins of terrestrial fungal ecologies.</title>
        <authorList>
            <person name="Chang Y."/>
            <person name="Wang Y."/>
            <person name="Mondo S."/>
            <person name="Ahrendt S."/>
            <person name="Andreopoulos W."/>
            <person name="Barry K."/>
            <person name="Beard J."/>
            <person name="Benny G.L."/>
            <person name="Blankenship S."/>
            <person name="Bonito G."/>
            <person name="Cuomo C."/>
            <person name="Desiro A."/>
            <person name="Gervers K.A."/>
            <person name="Hundley H."/>
            <person name="Kuo A."/>
            <person name="LaButti K."/>
            <person name="Lang B.F."/>
            <person name="Lipzen A."/>
            <person name="O'Donnell K."/>
            <person name="Pangilinan J."/>
            <person name="Reynolds N."/>
            <person name="Sandor L."/>
            <person name="Smith M.E."/>
            <person name="Tsang A."/>
            <person name="Grigoriev I.V."/>
            <person name="Stajich J.E."/>
            <person name="Spatafora J.W."/>
        </authorList>
    </citation>
    <scope>NUCLEOTIDE SEQUENCE</scope>
    <source>
        <strain evidence="1">RSA 2281</strain>
    </source>
</reference>
<accession>A0AAD5KB81</accession>
<dbReference type="Pfam" id="PF15490">
    <property type="entry name" value="Ten1_2"/>
    <property type="match status" value="1"/>
</dbReference>
<dbReference type="GO" id="GO:1990879">
    <property type="term" value="C:CST complex"/>
    <property type="evidence" value="ECO:0007669"/>
    <property type="project" value="InterPro"/>
</dbReference>
<sequence length="135" mass="15438">MEENNVIPSGELILHLNEITNDPKANVGRSVRVKGFLKEFNPATNRAILEYKDAILHMNTDIIHPFPFELGKLIECIGELNHDEQQEIILRPHIARDIDTLDMKLFEKAGQFKRQYLERLKSATATPSNSSNDNK</sequence>